<dbReference type="AlphaFoldDB" id="A0AAV0JFI3"/>
<keyword evidence="2" id="KW-1185">Reference proteome</keyword>
<evidence type="ECO:0008006" key="3">
    <source>
        <dbReference type="Google" id="ProtNLM"/>
    </source>
</evidence>
<organism evidence="1 2">
    <name type="scientific">Linum tenue</name>
    <dbReference type="NCBI Taxonomy" id="586396"/>
    <lineage>
        <taxon>Eukaryota</taxon>
        <taxon>Viridiplantae</taxon>
        <taxon>Streptophyta</taxon>
        <taxon>Embryophyta</taxon>
        <taxon>Tracheophyta</taxon>
        <taxon>Spermatophyta</taxon>
        <taxon>Magnoliopsida</taxon>
        <taxon>eudicotyledons</taxon>
        <taxon>Gunneridae</taxon>
        <taxon>Pentapetalae</taxon>
        <taxon>rosids</taxon>
        <taxon>fabids</taxon>
        <taxon>Malpighiales</taxon>
        <taxon>Linaceae</taxon>
        <taxon>Linum</taxon>
    </lineage>
</organism>
<proteinExistence type="predicted"/>
<dbReference type="PANTHER" id="PTHR37379:SF1">
    <property type="entry name" value="OS01G0220500 PROTEIN"/>
    <property type="match status" value="1"/>
</dbReference>
<accession>A0AAV0JFI3</accession>
<reference evidence="1" key="1">
    <citation type="submission" date="2022-08" db="EMBL/GenBank/DDBJ databases">
        <authorList>
            <person name="Gutierrez-Valencia J."/>
        </authorList>
    </citation>
    <scope>NUCLEOTIDE SEQUENCE</scope>
</reference>
<comment type="caution">
    <text evidence="1">The sequence shown here is derived from an EMBL/GenBank/DDBJ whole genome shotgun (WGS) entry which is preliminary data.</text>
</comment>
<protein>
    <recommendedName>
        <fullName evidence="3">Inhibitor I9 domain-containing protein</fullName>
    </recommendedName>
</protein>
<dbReference type="PANTHER" id="PTHR37379">
    <property type="entry name" value="OS01G0220500 PROTEIN"/>
    <property type="match status" value="1"/>
</dbReference>
<gene>
    <name evidence="1" type="ORF">LITE_LOCUS14060</name>
</gene>
<evidence type="ECO:0000313" key="2">
    <source>
        <dbReference type="Proteomes" id="UP001154282"/>
    </source>
</evidence>
<name>A0AAV0JFI3_9ROSI</name>
<evidence type="ECO:0000313" key="1">
    <source>
        <dbReference type="EMBL" id="CAI0408672.1"/>
    </source>
</evidence>
<dbReference type="EMBL" id="CAMGYJ010000005">
    <property type="protein sequence ID" value="CAI0408672.1"/>
    <property type="molecule type" value="Genomic_DNA"/>
</dbReference>
<sequence>MGVNIRAKAQASKHYTRKAAAAASAKMESSSSVPTELYFVFMNYDPQYDRLRADRTKRGAHELDVYLSRKHDALLSRTLELGTYTKTCSLVIVDGFKVQITEDQKQANVLRSAEGVRLVEKNQELA</sequence>
<dbReference type="Proteomes" id="UP001154282">
    <property type="component" value="Unassembled WGS sequence"/>
</dbReference>